<keyword evidence="2" id="KW-1185">Reference proteome</keyword>
<protein>
    <submittedName>
        <fullName evidence="1">Uncharacterized protein</fullName>
    </submittedName>
</protein>
<evidence type="ECO:0000313" key="1">
    <source>
        <dbReference type="EMBL" id="MDR7299476.1"/>
    </source>
</evidence>
<name>A0ABU1ZHE1_9BURK</name>
<organism evidence="1 2">
    <name type="scientific">Pelomonas aquatica</name>
    <dbReference type="NCBI Taxonomy" id="431058"/>
    <lineage>
        <taxon>Bacteria</taxon>
        <taxon>Pseudomonadati</taxon>
        <taxon>Pseudomonadota</taxon>
        <taxon>Betaproteobacteria</taxon>
        <taxon>Burkholderiales</taxon>
        <taxon>Sphaerotilaceae</taxon>
        <taxon>Roseateles</taxon>
    </lineage>
</organism>
<gene>
    <name evidence="1" type="ORF">J2X16_004846</name>
</gene>
<accession>A0ABU1ZHE1</accession>
<proteinExistence type="predicted"/>
<reference evidence="1 2" key="1">
    <citation type="submission" date="2023-07" db="EMBL/GenBank/DDBJ databases">
        <title>Sorghum-associated microbial communities from plants grown in Nebraska, USA.</title>
        <authorList>
            <person name="Schachtman D."/>
        </authorList>
    </citation>
    <scope>NUCLEOTIDE SEQUENCE [LARGE SCALE GENOMIC DNA]</scope>
    <source>
        <strain evidence="1 2">BE310</strain>
    </source>
</reference>
<comment type="caution">
    <text evidence="1">The sequence shown here is derived from an EMBL/GenBank/DDBJ whole genome shotgun (WGS) entry which is preliminary data.</text>
</comment>
<sequence>MTGPASSGSDDQGPPSELRQWKFCVIVVSGFVGYLSRS</sequence>
<evidence type="ECO:0000313" key="2">
    <source>
        <dbReference type="Proteomes" id="UP001180536"/>
    </source>
</evidence>
<dbReference type="EMBL" id="JAVDXQ010000008">
    <property type="protein sequence ID" value="MDR7299476.1"/>
    <property type="molecule type" value="Genomic_DNA"/>
</dbReference>
<dbReference type="Proteomes" id="UP001180536">
    <property type="component" value="Unassembled WGS sequence"/>
</dbReference>